<accession>A0A916X613</accession>
<proteinExistence type="predicted"/>
<protein>
    <submittedName>
        <fullName evidence="2">Uncharacterized protein</fullName>
    </submittedName>
</protein>
<organism evidence="2 3">
    <name type="scientific">Novosphingobium endophyticum</name>
    <dbReference type="NCBI Taxonomy" id="1955250"/>
    <lineage>
        <taxon>Bacteria</taxon>
        <taxon>Pseudomonadati</taxon>
        <taxon>Pseudomonadota</taxon>
        <taxon>Alphaproteobacteria</taxon>
        <taxon>Sphingomonadales</taxon>
        <taxon>Sphingomonadaceae</taxon>
        <taxon>Novosphingobium</taxon>
    </lineage>
</organism>
<evidence type="ECO:0000313" key="3">
    <source>
        <dbReference type="Proteomes" id="UP000608154"/>
    </source>
</evidence>
<keyword evidence="3" id="KW-1185">Reference proteome</keyword>
<dbReference type="AlphaFoldDB" id="A0A916X613"/>
<feature type="compositionally biased region" description="Basic and acidic residues" evidence="1">
    <location>
        <begin position="48"/>
        <end position="57"/>
    </location>
</feature>
<evidence type="ECO:0000313" key="2">
    <source>
        <dbReference type="EMBL" id="GGC12604.1"/>
    </source>
</evidence>
<gene>
    <name evidence="2" type="ORF">GCM10011494_34300</name>
</gene>
<sequence length="68" mass="7435">MIFTHKALGLDSRGRQPRINKERVARATSPFRKGVATDADKCAMGSKPDGRDYRLGSREPGPARDAPP</sequence>
<reference evidence="2" key="2">
    <citation type="submission" date="2020-09" db="EMBL/GenBank/DDBJ databases">
        <authorList>
            <person name="Sun Q."/>
            <person name="Zhou Y."/>
        </authorList>
    </citation>
    <scope>NUCLEOTIDE SEQUENCE</scope>
    <source>
        <strain evidence="2">CGMCC 1.15095</strain>
    </source>
</reference>
<dbReference type="Proteomes" id="UP000608154">
    <property type="component" value="Unassembled WGS sequence"/>
</dbReference>
<reference evidence="2" key="1">
    <citation type="journal article" date="2014" name="Int. J. Syst. Evol. Microbiol.">
        <title>Complete genome sequence of Corynebacterium casei LMG S-19264T (=DSM 44701T), isolated from a smear-ripened cheese.</title>
        <authorList>
            <consortium name="US DOE Joint Genome Institute (JGI-PGF)"/>
            <person name="Walter F."/>
            <person name="Albersmeier A."/>
            <person name="Kalinowski J."/>
            <person name="Ruckert C."/>
        </authorList>
    </citation>
    <scope>NUCLEOTIDE SEQUENCE</scope>
    <source>
        <strain evidence="2">CGMCC 1.15095</strain>
    </source>
</reference>
<dbReference type="EMBL" id="BMHK01000034">
    <property type="protein sequence ID" value="GGC12604.1"/>
    <property type="molecule type" value="Genomic_DNA"/>
</dbReference>
<evidence type="ECO:0000256" key="1">
    <source>
        <dbReference type="SAM" id="MobiDB-lite"/>
    </source>
</evidence>
<name>A0A916X613_9SPHN</name>
<comment type="caution">
    <text evidence="2">The sequence shown here is derived from an EMBL/GenBank/DDBJ whole genome shotgun (WGS) entry which is preliminary data.</text>
</comment>
<feature type="region of interest" description="Disordered" evidence="1">
    <location>
        <begin position="22"/>
        <end position="68"/>
    </location>
</feature>